<dbReference type="InterPro" id="IPR002645">
    <property type="entry name" value="STAS_dom"/>
</dbReference>
<dbReference type="EMBL" id="BMVU01000138">
    <property type="protein sequence ID" value="GGY18987.1"/>
    <property type="molecule type" value="Genomic_DNA"/>
</dbReference>
<dbReference type="CDD" id="cd07043">
    <property type="entry name" value="STAS_anti-anti-sigma_factors"/>
    <property type="match status" value="1"/>
</dbReference>
<keyword evidence="3" id="KW-1185">Reference proteome</keyword>
<dbReference type="AlphaFoldDB" id="A0A918UAU4"/>
<evidence type="ECO:0000259" key="1">
    <source>
        <dbReference type="PROSITE" id="PS50801"/>
    </source>
</evidence>
<dbReference type="PROSITE" id="PS50801">
    <property type="entry name" value="STAS"/>
    <property type="match status" value="1"/>
</dbReference>
<dbReference type="SUPFAM" id="SSF52091">
    <property type="entry name" value="SpoIIaa-like"/>
    <property type="match status" value="1"/>
</dbReference>
<reference evidence="2" key="1">
    <citation type="journal article" date="2014" name="Int. J. Syst. Evol. Microbiol.">
        <title>Complete genome sequence of Corynebacterium casei LMG S-19264T (=DSM 44701T), isolated from a smear-ripened cheese.</title>
        <authorList>
            <consortium name="US DOE Joint Genome Institute (JGI-PGF)"/>
            <person name="Walter F."/>
            <person name="Albersmeier A."/>
            <person name="Kalinowski J."/>
            <person name="Ruckert C."/>
        </authorList>
    </citation>
    <scope>NUCLEOTIDE SEQUENCE</scope>
    <source>
        <strain evidence="2">JCM 4790</strain>
    </source>
</reference>
<accession>A0A918UAU4</accession>
<comment type="caution">
    <text evidence="2">The sequence shown here is derived from an EMBL/GenBank/DDBJ whole genome shotgun (WGS) entry which is preliminary data.</text>
</comment>
<gene>
    <name evidence="2" type="ORF">GCM10010358_82470</name>
</gene>
<sequence length="121" mass="12686">MLIQEGAIMIRKPHFELVVRDVRAGEDAVWMSLVGELGPDEVRLLTEAIAELAHGEGGAGGVVLDLADVSYCGGDSAFALSGLCAGMKAVGIDVTIAQTSPIARLAFAGTGVDRQLPWHER</sequence>
<evidence type="ECO:0000313" key="2">
    <source>
        <dbReference type="EMBL" id="GGY18987.1"/>
    </source>
</evidence>
<dbReference type="Gene3D" id="3.30.750.24">
    <property type="entry name" value="STAS domain"/>
    <property type="match status" value="1"/>
</dbReference>
<feature type="domain" description="STAS" evidence="1">
    <location>
        <begin position="18"/>
        <end position="121"/>
    </location>
</feature>
<organism evidence="2 3">
    <name type="scientific">Streptomyces minutiscleroticus</name>
    <dbReference type="NCBI Taxonomy" id="68238"/>
    <lineage>
        <taxon>Bacteria</taxon>
        <taxon>Bacillati</taxon>
        <taxon>Actinomycetota</taxon>
        <taxon>Actinomycetes</taxon>
        <taxon>Kitasatosporales</taxon>
        <taxon>Streptomycetaceae</taxon>
        <taxon>Streptomyces</taxon>
    </lineage>
</organism>
<proteinExistence type="predicted"/>
<protein>
    <recommendedName>
        <fullName evidence="1">STAS domain-containing protein</fullName>
    </recommendedName>
</protein>
<evidence type="ECO:0000313" key="3">
    <source>
        <dbReference type="Proteomes" id="UP000619244"/>
    </source>
</evidence>
<reference evidence="2" key="2">
    <citation type="submission" date="2020-09" db="EMBL/GenBank/DDBJ databases">
        <authorList>
            <person name="Sun Q."/>
            <person name="Ohkuma M."/>
        </authorList>
    </citation>
    <scope>NUCLEOTIDE SEQUENCE</scope>
    <source>
        <strain evidence="2">JCM 4790</strain>
    </source>
</reference>
<dbReference type="Proteomes" id="UP000619244">
    <property type="component" value="Unassembled WGS sequence"/>
</dbReference>
<dbReference type="InterPro" id="IPR036513">
    <property type="entry name" value="STAS_dom_sf"/>
</dbReference>
<name>A0A918UAU4_9ACTN</name>